<dbReference type="GO" id="GO:0003712">
    <property type="term" value="F:transcription coregulator activity"/>
    <property type="evidence" value="ECO:0007669"/>
    <property type="project" value="InterPro"/>
</dbReference>
<keyword evidence="6" id="KW-1185">Reference proteome</keyword>
<evidence type="ECO:0000256" key="2">
    <source>
        <dbReference type="ARBA" id="ARBA00023242"/>
    </source>
</evidence>
<gene>
    <name evidence="5" type="ORF">SLEP1_g51957</name>
</gene>
<dbReference type="Proteomes" id="UP001054252">
    <property type="component" value="Unassembled WGS sequence"/>
</dbReference>
<sequence length="75" mass="8548">MYYICRVEKLSQHLPCGGEELDKLRLREIAERFEERIYTAATSQSDYSTRISSKMLSIETNSQETLPNPGSSSNS</sequence>
<accession>A0AAV5M5M4</accession>
<reference evidence="5 6" key="1">
    <citation type="journal article" date="2021" name="Commun. Biol.">
        <title>The genome of Shorea leprosula (Dipterocarpaceae) highlights the ecological relevance of drought in aseasonal tropical rainforests.</title>
        <authorList>
            <person name="Ng K.K.S."/>
            <person name="Kobayashi M.J."/>
            <person name="Fawcett J.A."/>
            <person name="Hatakeyama M."/>
            <person name="Paape T."/>
            <person name="Ng C.H."/>
            <person name="Ang C.C."/>
            <person name="Tnah L.H."/>
            <person name="Lee C.T."/>
            <person name="Nishiyama T."/>
            <person name="Sese J."/>
            <person name="O'Brien M.J."/>
            <person name="Copetti D."/>
            <person name="Mohd Noor M.I."/>
            <person name="Ong R.C."/>
            <person name="Putra M."/>
            <person name="Sireger I.Z."/>
            <person name="Indrioko S."/>
            <person name="Kosugi Y."/>
            <person name="Izuno A."/>
            <person name="Isagi Y."/>
            <person name="Lee S.L."/>
            <person name="Shimizu K.K."/>
        </authorList>
    </citation>
    <scope>NUCLEOTIDE SEQUENCE [LARGE SCALE GENOMIC DNA]</scope>
    <source>
        <strain evidence="5">214</strain>
    </source>
</reference>
<organism evidence="5 6">
    <name type="scientific">Rubroshorea leprosula</name>
    <dbReference type="NCBI Taxonomy" id="152421"/>
    <lineage>
        <taxon>Eukaryota</taxon>
        <taxon>Viridiplantae</taxon>
        <taxon>Streptophyta</taxon>
        <taxon>Embryophyta</taxon>
        <taxon>Tracheophyta</taxon>
        <taxon>Spermatophyta</taxon>
        <taxon>Magnoliopsida</taxon>
        <taxon>eudicotyledons</taxon>
        <taxon>Gunneridae</taxon>
        <taxon>Pentapetalae</taxon>
        <taxon>rosids</taxon>
        <taxon>malvids</taxon>
        <taxon>Malvales</taxon>
        <taxon>Dipterocarpaceae</taxon>
        <taxon>Rubroshorea</taxon>
    </lineage>
</organism>
<dbReference type="InterPro" id="IPR036546">
    <property type="entry name" value="MED15_KIX"/>
</dbReference>
<comment type="caution">
    <text evidence="5">The sequence shown here is derived from an EMBL/GenBank/DDBJ whole genome shotgun (WGS) entry which is preliminary data.</text>
</comment>
<name>A0AAV5M5M4_9ROSI</name>
<evidence type="ECO:0000256" key="1">
    <source>
        <dbReference type="ARBA" id="ARBA00004123"/>
    </source>
</evidence>
<dbReference type="Gene3D" id="1.10.246.20">
    <property type="entry name" value="Coactivator CBP, KIX domain"/>
    <property type="match status" value="1"/>
</dbReference>
<evidence type="ECO:0000313" key="6">
    <source>
        <dbReference type="Proteomes" id="UP001054252"/>
    </source>
</evidence>
<dbReference type="GO" id="GO:0006355">
    <property type="term" value="P:regulation of DNA-templated transcription"/>
    <property type="evidence" value="ECO:0007669"/>
    <property type="project" value="InterPro"/>
</dbReference>
<dbReference type="EMBL" id="BPVZ01000186">
    <property type="protein sequence ID" value="GKV44805.1"/>
    <property type="molecule type" value="Genomic_DNA"/>
</dbReference>
<comment type="subcellular location">
    <subcellularLocation>
        <location evidence="1">Nucleus</location>
    </subcellularLocation>
</comment>
<feature type="region of interest" description="Disordered" evidence="3">
    <location>
        <begin position="56"/>
        <end position="75"/>
    </location>
</feature>
<dbReference type="AlphaFoldDB" id="A0AAV5M5M4"/>
<evidence type="ECO:0000259" key="4">
    <source>
        <dbReference type="Pfam" id="PF16987"/>
    </source>
</evidence>
<protein>
    <recommendedName>
        <fullName evidence="4">Mediator complex subunit 15 KIX domain-containing protein</fullName>
    </recommendedName>
</protein>
<evidence type="ECO:0000313" key="5">
    <source>
        <dbReference type="EMBL" id="GKV44805.1"/>
    </source>
</evidence>
<dbReference type="Pfam" id="PF16987">
    <property type="entry name" value="KIX_2"/>
    <property type="match status" value="1"/>
</dbReference>
<dbReference type="InterPro" id="IPR036529">
    <property type="entry name" value="KIX_dom_sf"/>
</dbReference>
<dbReference type="GO" id="GO:0005634">
    <property type="term" value="C:nucleus"/>
    <property type="evidence" value="ECO:0007669"/>
    <property type="project" value="UniProtKB-SubCell"/>
</dbReference>
<feature type="domain" description="Mediator complex subunit 15 KIX" evidence="4">
    <location>
        <begin position="7"/>
        <end position="65"/>
    </location>
</feature>
<proteinExistence type="predicted"/>
<evidence type="ECO:0000256" key="3">
    <source>
        <dbReference type="SAM" id="MobiDB-lite"/>
    </source>
</evidence>
<keyword evidence="2" id="KW-0539">Nucleus</keyword>